<comment type="function">
    <text evidence="6">Catalyzes the adenylation by ATP of the carboxyl group of the C-terminal glycine of sulfur carrier protein MoaD.</text>
</comment>
<evidence type="ECO:0000256" key="3">
    <source>
        <dbReference type="ARBA" id="ARBA00022741"/>
    </source>
</evidence>
<evidence type="ECO:0000256" key="7">
    <source>
        <dbReference type="ARBA" id="ARBA00063809"/>
    </source>
</evidence>
<dbReference type="Proteomes" id="UP000572377">
    <property type="component" value="Unassembled WGS sequence"/>
</dbReference>
<keyword evidence="2" id="KW-0808">Transferase</keyword>
<evidence type="ECO:0000313" key="14">
    <source>
        <dbReference type="EMBL" id="NNU78879.1"/>
    </source>
</evidence>
<name>A0A849KPY3_9RHOB</name>
<dbReference type="RefSeq" id="WP_171321372.1">
    <property type="nucleotide sequence ID" value="NZ_JABFBC010000001.1"/>
</dbReference>
<dbReference type="GO" id="GO:0004792">
    <property type="term" value="F:thiosulfate-cyanide sulfurtransferase activity"/>
    <property type="evidence" value="ECO:0007669"/>
    <property type="project" value="TreeGrafter"/>
</dbReference>
<accession>A0A849KPY3</accession>
<evidence type="ECO:0000256" key="10">
    <source>
        <dbReference type="ARBA" id="ARBA00075110"/>
    </source>
</evidence>
<evidence type="ECO:0000313" key="15">
    <source>
        <dbReference type="Proteomes" id="UP000572377"/>
    </source>
</evidence>
<dbReference type="InterPro" id="IPR045886">
    <property type="entry name" value="ThiF/MoeB/HesA"/>
</dbReference>
<reference evidence="14 15" key="1">
    <citation type="submission" date="2020-05" db="EMBL/GenBank/DDBJ databases">
        <title>Gimesia benthica sp. nov., a novel planctomycete isolated from a deep-sea water sample of the Northwest Indian Ocean.</title>
        <authorList>
            <person name="Wang J."/>
            <person name="Ruan C."/>
            <person name="Song L."/>
            <person name="Zhu Y."/>
            <person name="Li A."/>
            <person name="Zheng X."/>
            <person name="Wang L."/>
            <person name="Lu Z."/>
            <person name="Huang Y."/>
            <person name="Du W."/>
            <person name="Zhou Y."/>
            <person name="Huang L."/>
            <person name="Dai X."/>
        </authorList>
    </citation>
    <scope>NUCLEOTIDE SEQUENCE [LARGE SCALE GENOMIC DNA]</scope>
    <source>
        <strain evidence="14 15">YYQ-30</strain>
    </source>
</reference>
<dbReference type="CDD" id="cd00757">
    <property type="entry name" value="ThiF_MoeB_HesA_family"/>
    <property type="match status" value="1"/>
</dbReference>
<dbReference type="PANTHER" id="PTHR10953">
    <property type="entry name" value="UBIQUITIN-ACTIVATING ENZYME E1"/>
    <property type="match status" value="1"/>
</dbReference>
<sequence length="255" mass="26499">MSFSPEELERYARHIILREIGGPGQQKLKAAHVAVIGAGGLGSPALMYLAAAGIGRIRLIEDDVVSLSNLQRQVLHATDRVGRTKADSARMALAAINPHVVLDTRETRLDPANARDLLAGVDLVLDGSDSFATRATVNAACAALGIPLISGAIAQWEGQVSLFDPARGTPCYACVFPDPPAPGQAPSCAEAGVMGALAGIIGAMMAGEAIKHLTGAGHTLRGEMLIHDALWSESRKIRLNRRADCPVCDSAGGGA</sequence>
<evidence type="ECO:0000256" key="8">
    <source>
        <dbReference type="ARBA" id="ARBA00066884"/>
    </source>
</evidence>
<keyword evidence="15" id="KW-1185">Reference proteome</keyword>
<dbReference type="PANTHER" id="PTHR10953:SF102">
    <property type="entry name" value="ADENYLYLTRANSFERASE AND SULFURTRANSFERASE MOCS3"/>
    <property type="match status" value="1"/>
</dbReference>
<dbReference type="GO" id="GO:0061605">
    <property type="term" value="F:molybdopterin-synthase adenylyltransferase activity"/>
    <property type="evidence" value="ECO:0007669"/>
    <property type="project" value="UniProtKB-EC"/>
</dbReference>
<dbReference type="InterPro" id="IPR035985">
    <property type="entry name" value="Ubiquitin-activating_enz"/>
</dbReference>
<dbReference type="EC" id="2.7.7.80" evidence="8"/>
<dbReference type="SUPFAM" id="SSF69572">
    <property type="entry name" value="Activating enzymes of the ubiquitin-like proteins"/>
    <property type="match status" value="1"/>
</dbReference>
<gene>
    <name evidence="14" type="ORF">HMH01_00375</name>
</gene>
<dbReference type="GO" id="GO:0005829">
    <property type="term" value="C:cytosol"/>
    <property type="evidence" value="ECO:0007669"/>
    <property type="project" value="TreeGrafter"/>
</dbReference>
<comment type="caution">
    <text evidence="14">The sequence shown here is derived from an EMBL/GenBank/DDBJ whole genome shotgun (WGS) entry which is preliminary data.</text>
</comment>
<dbReference type="Pfam" id="PF00899">
    <property type="entry name" value="ThiF"/>
    <property type="match status" value="1"/>
</dbReference>
<dbReference type="Gene3D" id="3.40.50.720">
    <property type="entry name" value="NAD(P)-binding Rossmann-like Domain"/>
    <property type="match status" value="1"/>
</dbReference>
<evidence type="ECO:0000256" key="6">
    <source>
        <dbReference type="ARBA" id="ARBA00055169"/>
    </source>
</evidence>
<dbReference type="GO" id="GO:0005524">
    <property type="term" value="F:ATP binding"/>
    <property type="evidence" value="ECO:0007669"/>
    <property type="project" value="UniProtKB-KW"/>
</dbReference>
<protein>
    <recommendedName>
        <fullName evidence="9">Molybdopterin-synthase adenylyltransferase</fullName>
        <ecNumber evidence="8">2.7.7.80</ecNumber>
    </recommendedName>
    <alternativeName>
        <fullName evidence="12">MoaD protein adenylase</fullName>
    </alternativeName>
    <alternativeName>
        <fullName evidence="10">Molybdopterin-converting factor subunit 1 adenylase</fullName>
    </alternativeName>
    <alternativeName>
        <fullName evidence="11">Sulfur carrier protein MoaD adenylyltransferase</fullName>
    </alternativeName>
</protein>
<evidence type="ECO:0000256" key="5">
    <source>
        <dbReference type="ARBA" id="ARBA00052218"/>
    </source>
</evidence>
<evidence type="ECO:0000256" key="11">
    <source>
        <dbReference type="ARBA" id="ARBA00075328"/>
    </source>
</evidence>
<evidence type="ECO:0000259" key="13">
    <source>
        <dbReference type="Pfam" id="PF00899"/>
    </source>
</evidence>
<comment type="subunit">
    <text evidence="7">Homodimer. Forms a stable heterotetrameric complex of 2 MoeB and 2 MoaD during adenylation of MoaD.</text>
</comment>
<dbReference type="EMBL" id="JABFBC010000001">
    <property type="protein sequence ID" value="NNU78879.1"/>
    <property type="molecule type" value="Genomic_DNA"/>
</dbReference>
<evidence type="ECO:0000256" key="4">
    <source>
        <dbReference type="ARBA" id="ARBA00022840"/>
    </source>
</evidence>
<evidence type="ECO:0000256" key="2">
    <source>
        <dbReference type="ARBA" id="ARBA00022679"/>
    </source>
</evidence>
<evidence type="ECO:0000256" key="9">
    <source>
        <dbReference type="ARBA" id="ARBA00073635"/>
    </source>
</evidence>
<comment type="catalytic activity">
    <reaction evidence="5">
        <text>[molybdopterin-synthase sulfur-carrier protein]-C-terminal Gly-Gly + ATP + H(+) = [molybdopterin-synthase sulfur-carrier protein]-C-terminal Gly-Gly-AMP + diphosphate</text>
        <dbReference type="Rhea" id="RHEA:43616"/>
        <dbReference type="Rhea" id="RHEA-COMP:12159"/>
        <dbReference type="Rhea" id="RHEA-COMP:12202"/>
        <dbReference type="ChEBI" id="CHEBI:15378"/>
        <dbReference type="ChEBI" id="CHEBI:30616"/>
        <dbReference type="ChEBI" id="CHEBI:33019"/>
        <dbReference type="ChEBI" id="CHEBI:90618"/>
        <dbReference type="ChEBI" id="CHEBI:90778"/>
        <dbReference type="EC" id="2.7.7.80"/>
    </reaction>
</comment>
<dbReference type="GO" id="GO:0008641">
    <property type="term" value="F:ubiquitin-like modifier activating enzyme activity"/>
    <property type="evidence" value="ECO:0007669"/>
    <property type="project" value="InterPro"/>
</dbReference>
<feature type="domain" description="THIF-type NAD/FAD binding fold" evidence="13">
    <location>
        <begin position="11"/>
        <end position="247"/>
    </location>
</feature>
<dbReference type="GO" id="GO:0008146">
    <property type="term" value="F:sulfotransferase activity"/>
    <property type="evidence" value="ECO:0007669"/>
    <property type="project" value="TreeGrafter"/>
</dbReference>
<proteinExistence type="inferred from homology"/>
<dbReference type="InterPro" id="IPR000594">
    <property type="entry name" value="ThiF_NAD_FAD-bd"/>
</dbReference>
<dbReference type="FunFam" id="3.40.50.720:FF:000033">
    <property type="entry name" value="Adenylyltransferase and sulfurtransferase MOCS3"/>
    <property type="match status" value="1"/>
</dbReference>
<comment type="similarity">
    <text evidence="1">Belongs to the HesA/MoeB/ThiF family.</text>
</comment>
<keyword evidence="3" id="KW-0547">Nucleotide-binding</keyword>
<keyword evidence="4" id="KW-0067">ATP-binding</keyword>
<dbReference type="NCBIfam" id="NF004281">
    <property type="entry name" value="PRK05690.1"/>
    <property type="match status" value="1"/>
</dbReference>
<organism evidence="14 15">
    <name type="scientific">Halovulum dunhuangense</name>
    <dbReference type="NCBI Taxonomy" id="1505036"/>
    <lineage>
        <taxon>Bacteria</taxon>
        <taxon>Pseudomonadati</taxon>
        <taxon>Pseudomonadota</taxon>
        <taxon>Alphaproteobacteria</taxon>
        <taxon>Rhodobacterales</taxon>
        <taxon>Paracoccaceae</taxon>
        <taxon>Halovulum</taxon>
    </lineage>
</organism>
<dbReference type="AlphaFoldDB" id="A0A849KPY3"/>
<evidence type="ECO:0000256" key="1">
    <source>
        <dbReference type="ARBA" id="ARBA00009919"/>
    </source>
</evidence>
<evidence type="ECO:0000256" key="12">
    <source>
        <dbReference type="ARBA" id="ARBA00078531"/>
    </source>
</evidence>